<dbReference type="Proteomes" id="UP000186341">
    <property type="component" value="Unassembled WGS sequence"/>
</dbReference>
<proteinExistence type="predicted"/>
<dbReference type="EMBL" id="MPJW01000089">
    <property type="protein sequence ID" value="OLU41267.1"/>
    <property type="molecule type" value="Genomic_DNA"/>
</dbReference>
<evidence type="ECO:0000313" key="2">
    <source>
        <dbReference type="Proteomes" id="UP000186341"/>
    </source>
</evidence>
<keyword evidence="2" id="KW-1185">Reference proteome</keyword>
<protein>
    <submittedName>
        <fullName evidence="1">Uncharacterized protein</fullName>
    </submittedName>
</protein>
<accession>A0A1U7NHL7</accession>
<dbReference type="AlphaFoldDB" id="A0A1U7NHL7"/>
<organism evidence="1 2">
    <name type="scientific">Ileibacterium valens</name>
    <dbReference type="NCBI Taxonomy" id="1862668"/>
    <lineage>
        <taxon>Bacteria</taxon>
        <taxon>Bacillati</taxon>
        <taxon>Bacillota</taxon>
        <taxon>Erysipelotrichia</taxon>
        <taxon>Erysipelotrichales</taxon>
        <taxon>Erysipelotrichaceae</taxon>
        <taxon>Ileibacterium</taxon>
    </lineage>
</organism>
<name>A0A1U7NHL7_9FIRM</name>
<comment type="caution">
    <text evidence="1">The sequence shown here is derived from an EMBL/GenBank/DDBJ whole genome shotgun (WGS) entry which is preliminary data.</text>
</comment>
<gene>
    <name evidence="1" type="ORF">BO222_03575</name>
</gene>
<sequence length="80" mass="9082">MNSLICFPFYLPLTLLSGDRTSILIEYKSAFNQAFSFVFAGLKSHPGSFIRDLKNAFKIHAASFAFASIHWLQIKEKPKI</sequence>
<evidence type="ECO:0000313" key="1">
    <source>
        <dbReference type="EMBL" id="OLU41267.1"/>
    </source>
</evidence>
<reference evidence="1 2" key="1">
    <citation type="submission" date="2016-11" db="EMBL/GenBank/DDBJ databases">
        <title>Description of two novel members of the family Erysipelotrichaceae: Ileibacterium lipovorans gen. nov., sp. nov. and Dubosiella newyorkensis, gen. nov., sp. nov.</title>
        <authorList>
            <person name="Cox L.M."/>
            <person name="Sohn J."/>
            <person name="Tyrrell K.L."/>
            <person name="Citron D.M."/>
            <person name="Lawson P.A."/>
            <person name="Patel N.B."/>
            <person name="Iizumi T."/>
            <person name="Perez-Perez G.I."/>
            <person name="Goldstein E.J."/>
            <person name="Blaser M.J."/>
        </authorList>
    </citation>
    <scope>NUCLEOTIDE SEQUENCE [LARGE SCALE GENOMIC DNA]</scope>
    <source>
        <strain evidence="1 2">NYU-BL-A3</strain>
    </source>
</reference>